<dbReference type="Proteomes" id="UP001217838">
    <property type="component" value="Unassembled WGS sequence"/>
</dbReference>
<evidence type="ECO:0000256" key="1">
    <source>
        <dbReference type="ARBA" id="ARBA00010886"/>
    </source>
</evidence>
<protein>
    <recommendedName>
        <fullName evidence="2">non-specific serine/threonine protein kinase</fullName>
        <ecNumber evidence="2">2.7.11.1</ecNumber>
    </recommendedName>
</protein>
<dbReference type="Pfam" id="PF00069">
    <property type="entry name" value="Pkinase"/>
    <property type="match status" value="1"/>
</dbReference>
<dbReference type="InterPro" id="IPR008271">
    <property type="entry name" value="Ser/Thr_kinase_AS"/>
</dbReference>
<name>A0ABT5BN28_9BACT</name>
<evidence type="ECO:0000313" key="11">
    <source>
        <dbReference type="Proteomes" id="UP001217838"/>
    </source>
</evidence>
<evidence type="ECO:0000256" key="4">
    <source>
        <dbReference type="ARBA" id="ARBA00022741"/>
    </source>
</evidence>
<dbReference type="InterPro" id="IPR050660">
    <property type="entry name" value="NEK_Ser/Thr_kinase"/>
</dbReference>
<evidence type="ECO:0000256" key="5">
    <source>
        <dbReference type="ARBA" id="ARBA00022777"/>
    </source>
</evidence>
<keyword evidence="3" id="KW-0808">Transferase</keyword>
<dbReference type="EC" id="2.7.11.1" evidence="2"/>
<evidence type="ECO:0000256" key="3">
    <source>
        <dbReference type="ARBA" id="ARBA00022679"/>
    </source>
</evidence>
<dbReference type="InterPro" id="IPR011990">
    <property type="entry name" value="TPR-like_helical_dom_sf"/>
</dbReference>
<accession>A0ABT5BN28</accession>
<dbReference type="SUPFAM" id="SSF56112">
    <property type="entry name" value="Protein kinase-like (PK-like)"/>
    <property type="match status" value="1"/>
</dbReference>
<evidence type="ECO:0000313" key="10">
    <source>
        <dbReference type="EMBL" id="MDC0675579.1"/>
    </source>
</evidence>
<dbReference type="SUPFAM" id="SSF48452">
    <property type="entry name" value="TPR-like"/>
    <property type="match status" value="1"/>
</dbReference>
<sequence>MEQDATLTSGGPPRPDDDEGRALRRATARAALFGGEPEPVQVGRYTLLRQVGVGGMGTVFAAYDQQLGRTVAVKLMHRDRGQGRARLLREAQALARLSHPNVVAVHEVGAVGDRVFVAMEFVEGRTLEDVMHPNDGPRRPWQQLLPLLIQAGRGLAAAHAAGIVHRDFKPSNVMVGADGRVRVVDFGIARTDVWDEPDTIPEDQASRTLARLTVTGGVMGTPRYMSPEQFRGEPVDARSDQFSFCVVLYEALHGQGPFAARTLSELAEVVSSGNVRPPPSNSGVPRRIEQAIRRGLAATPAARYPSMEALLVGLSLEPSARRGRAIMVLGLAGALATGLWAGGAGADTDRCSGGADELTGAWDAAAKRRAEQGLRGTGRDHAVGTWQRVEAWGDAWAGRWLTAWRGACELHVRGDRSDADLEQQRTCLQGQVHALRSLVDGLATADQTVLDRATAAIRALPEPAGCGDRDRGSALPADPEARSQLAAAEAGLAAARAALALDRVAGAREALVEVERIAEALDDRRLRAEVGLHRGILARRGGDLPGAEALWSDAYFAAAAAGETALTIELAALLMRVTGADLGRIADARQWERHAAAALARGTASPEAGRTLALARIAVLLAQGHTIAAEDALMPILRGAEDATGLAAAELLLRLGDVRVASGELELAAAAYADAGSYDLGVLGPEHPGLGHVRFAQARLSLARGEVQAARVGFEDLLSFWTDRLGPSHLDVAAVHFALAQVATVQADGAEALDHYARAHGIYAAAHGSEHVRTALAACGLALRFFGRDQAPGGRGPAGRERAAARRPGRAGAGACARDSVPARDGDGGRPAGPPGPAHDPVAVRHLGGHPRGAHARRARRSAVSEEYSS</sequence>
<dbReference type="EMBL" id="JAQNDN010000028">
    <property type="protein sequence ID" value="MDC0675579.1"/>
    <property type="molecule type" value="Genomic_DNA"/>
</dbReference>
<feature type="region of interest" description="Disordered" evidence="8">
    <location>
        <begin position="1"/>
        <end position="20"/>
    </location>
</feature>
<dbReference type="PROSITE" id="PS00107">
    <property type="entry name" value="PROTEIN_KINASE_ATP"/>
    <property type="match status" value="1"/>
</dbReference>
<dbReference type="PROSITE" id="PS50011">
    <property type="entry name" value="PROTEIN_KINASE_DOM"/>
    <property type="match status" value="1"/>
</dbReference>
<dbReference type="PROSITE" id="PS00108">
    <property type="entry name" value="PROTEIN_KINASE_ST"/>
    <property type="match status" value="1"/>
</dbReference>
<dbReference type="PANTHER" id="PTHR43671:SF13">
    <property type="entry name" value="SERINE_THREONINE-PROTEIN KINASE NEK2"/>
    <property type="match status" value="1"/>
</dbReference>
<dbReference type="InterPro" id="IPR011009">
    <property type="entry name" value="Kinase-like_dom_sf"/>
</dbReference>
<keyword evidence="11" id="KW-1185">Reference proteome</keyword>
<dbReference type="Gene3D" id="3.30.200.20">
    <property type="entry name" value="Phosphorylase Kinase, domain 1"/>
    <property type="match status" value="1"/>
</dbReference>
<dbReference type="InterPro" id="IPR017441">
    <property type="entry name" value="Protein_kinase_ATP_BS"/>
</dbReference>
<feature type="compositionally biased region" description="Basic residues" evidence="8">
    <location>
        <begin position="847"/>
        <end position="861"/>
    </location>
</feature>
<dbReference type="Gene3D" id="1.25.40.10">
    <property type="entry name" value="Tetratricopeptide repeat domain"/>
    <property type="match status" value="1"/>
</dbReference>
<keyword evidence="5 10" id="KW-0418">Kinase</keyword>
<comment type="similarity">
    <text evidence="1">Belongs to the protein kinase superfamily. NEK Ser/Thr protein kinase family. NIMA subfamily.</text>
</comment>
<organism evidence="10 11">
    <name type="scientific">Nannocystis radixulma</name>
    <dbReference type="NCBI Taxonomy" id="2995305"/>
    <lineage>
        <taxon>Bacteria</taxon>
        <taxon>Pseudomonadati</taxon>
        <taxon>Myxococcota</taxon>
        <taxon>Polyangia</taxon>
        <taxon>Nannocystales</taxon>
        <taxon>Nannocystaceae</taxon>
        <taxon>Nannocystis</taxon>
    </lineage>
</organism>
<feature type="region of interest" description="Disordered" evidence="8">
    <location>
        <begin position="790"/>
        <end position="870"/>
    </location>
</feature>
<feature type="binding site" evidence="7">
    <location>
        <position position="74"/>
    </location>
    <ligand>
        <name>ATP</name>
        <dbReference type="ChEBI" id="CHEBI:30616"/>
    </ligand>
</feature>
<evidence type="ECO:0000256" key="2">
    <source>
        <dbReference type="ARBA" id="ARBA00012513"/>
    </source>
</evidence>
<proteinExistence type="inferred from homology"/>
<evidence type="ECO:0000259" key="9">
    <source>
        <dbReference type="PROSITE" id="PS50011"/>
    </source>
</evidence>
<keyword evidence="6 7" id="KW-0067">ATP-binding</keyword>
<evidence type="ECO:0000256" key="7">
    <source>
        <dbReference type="PROSITE-ProRule" id="PRU10141"/>
    </source>
</evidence>
<comment type="caution">
    <text evidence="10">The sequence shown here is derived from an EMBL/GenBank/DDBJ whole genome shotgun (WGS) entry which is preliminary data.</text>
</comment>
<feature type="domain" description="Protein kinase" evidence="9">
    <location>
        <begin position="45"/>
        <end position="320"/>
    </location>
</feature>
<reference evidence="10 11" key="1">
    <citation type="submission" date="2022-11" db="EMBL/GenBank/DDBJ databases">
        <title>Minimal conservation of predation-associated metabolite biosynthetic gene clusters underscores biosynthetic potential of Myxococcota including descriptions for ten novel species: Archangium lansinium sp. nov., Myxococcus landrumus sp. nov., Nannocystis bai.</title>
        <authorList>
            <person name="Ahearne A."/>
            <person name="Stevens C."/>
            <person name="Dowd S."/>
        </authorList>
    </citation>
    <scope>NUCLEOTIDE SEQUENCE [LARGE SCALE GENOMIC DNA]</scope>
    <source>
        <strain evidence="10 11">NCELM</strain>
    </source>
</reference>
<dbReference type="CDD" id="cd14014">
    <property type="entry name" value="STKc_PknB_like"/>
    <property type="match status" value="1"/>
</dbReference>
<dbReference type="Gene3D" id="1.10.510.10">
    <property type="entry name" value="Transferase(Phosphotransferase) domain 1"/>
    <property type="match status" value="1"/>
</dbReference>
<evidence type="ECO:0000256" key="8">
    <source>
        <dbReference type="SAM" id="MobiDB-lite"/>
    </source>
</evidence>
<keyword evidence="4 7" id="KW-0547">Nucleotide-binding</keyword>
<dbReference type="RefSeq" id="WP_272010798.1">
    <property type="nucleotide sequence ID" value="NZ_JAQNDN010000028.1"/>
</dbReference>
<gene>
    <name evidence="10" type="ORF">POL58_47990</name>
</gene>
<dbReference type="PANTHER" id="PTHR43671">
    <property type="entry name" value="SERINE/THREONINE-PROTEIN KINASE NEK"/>
    <property type="match status" value="1"/>
</dbReference>
<dbReference type="GO" id="GO:0016301">
    <property type="term" value="F:kinase activity"/>
    <property type="evidence" value="ECO:0007669"/>
    <property type="project" value="UniProtKB-KW"/>
</dbReference>
<dbReference type="InterPro" id="IPR000719">
    <property type="entry name" value="Prot_kinase_dom"/>
</dbReference>
<evidence type="ECO:0000256" key="6">
    <source>
        <dbReference type="ARBA" id="ARBA00022840"/>
    </source>
</evidence>